<evidence type="ECO:0000256" key="1">
    <source>
        <dbReference type="SAM" id="Coils"/>
    </source>
</evidence>
<dbReference type="EMBL" id="AP024828">
    <property type="protein sequence ID" value="BCZ24394.1"/>
    <property type="molecule type" value="Genomic_DNA"/>
</dbReference>
<reference evidence="2 3" key="1">
    <citation type="submission" date="2021-07" db="EMBL/GenBank/DDBJ databases">
        <title>Complete genome sequence of nontuberculous Mycobacterium sp. TY59.</title>
        <authorList>
            <person name="Fukushima K."/>
        </authorList>
    </citation>
    <scope>NUCLEOTIDE SEQUENCE [LARGE SCALE GENOMIC DNA]</scope>
    <source>
        <strain evidence="2 3">TY59</strain>
    </source>
</reference>
<keyword evidence="3" id="KW-1185">Reference proteome</keyword>
<dbReference type="Proteomes" id="UP000826012">
    <property type="component" value="Chromosome"/>
</dbReference>
<keyword evidence="1" id="KW-0175">Coiled coil</keyword>
<evidence type="ECO:0000313" key="3">
    <source>
        <dbReference type="Proteomes" id="UP000826012"/>
    </source>
</evidence>
<gene>
    <name evidence="2" type="ORF">MTY59_42490</name>
</gene>
<organism evidence="2 3">
    <name type="scientific">Mycobacterium senriense</name>
    <dbReference type="NCBI Taxonomy" id="2775496"/>
    <lineage>
        <taxon>Bacteria</taxon>
        <taxon>Bacillati</taxon>
        <taxon>Actinomycetota</taxon>
        <taxon>Actinomycetes</taxon>
        <taxon>Mycobacteriales</taxon>
        <taxon>Mycobacteriaceae</taxon>
        <taxon>Mycobacterium</taxon>
        <taxon>Mycobacterium avium complex (MAC)</taxon>
    </lineage>
</organism>
<evidence type="ECO:0008006" key="4">
    <source>
        <dbReference type="Google" id="ProtNLM"/>
    </source>
</evidence>
<sequence length="363" mass="42256">MTPTRKLVKDIVDGGGLLEIDTTNDKTSYRGLVGIINRRGMAPDGQEVIMLCGKTYHHIVFRLSSVSNWQTKPPSEVVAVDRIGRWHPVVASLRGDKRLESIEKELRGRAFRLLHALAGEAEARGHSVRVPRQNYRGYEQENTKLSGDLIFKVGDIDCSVNIWQPKDRIDHTPTGEEVDRHKKYDWPPRRYDYVPSNRLSLTVDTTSRFSSKESWTETKTLSLQSRLPDVMMMFERWAVIDAEGKEAERRADIERREREAREEELARESYIQQALSERLKADLKEWELAGRLRRYLAEMTTRVEQIADSDDRAAATNWLIWCEDYTAKLDPFAKPIRRPKVKEPGYSEIEEFRKRRGFHHGFW</sequence>
<name>A0ABM7SW13_9MYCO</name>
<proteinExistence type="predicted"/>
<evidence type="ECO:0000313" key="2">
    <source>
        <dbReference type="EMBL" id="BCZ24394.1"/>
    </source>
</evidence>
<protein>
    <recommendedName>
        <fullName evidence="4">PE-PGRS family protein</fullName>
    </recommendedName>
</protein>
<feature type="coiled-coil region" evidence="1">
    <location>
        <begin position="244"/>
        <end position="273"/>
    </location>
</feature>
<accession>A0ABM7SW13</accession>